<dbReference type="EMBL" id="BK016202">
    <property type="protein sequence ID" value="DAG02026.1"/>
    <property type="molecule type" value="Genomic_DNA"/>
</dbReference>
<evidence type="ECO:0000313" key="1">
    <source>
        <dbReference type="EMBL" id="DAG02026.1"/>
    </source>
</evidence>
<proteinExistence type="predicted"/>
<reference evidence="1" key="1">
    <citation type="journal article" date="2021" name="Proc. Natl. Acad. Sci. U.S.A.">
        <title>A Catalog of Tens of Thousands of Viruses from Human Metagenomes Reveals Hidden Associations with Chronic Diseases.</title>
        <authorList>
            <person name="Tisza M.J."/>
            <person name="Buck C.B."/>
        </authorList>
    </citation>
    <scope>NUCLEOTIDE SEQUENCE</scope>
    <source>
        <strain evidence="1">Ctg4a4</strain>
    </source>
</reference>
<sequence>MLLIANYLTSPLLHLLYDIINVSINIIYQGSAKAGLFCIILKR</sequence>
<protein>
    <submittedName>
        <fullName evidence="1">Uncharacterized protein</fullName>
    </submittedName>
</protein>
<name>A0A8S5V5J4_9CAUD</name>
<organism evidence="1">
    <name type="scientific">Siphoviridae sp. ctg4a4</name>
    <dbReference type="NCBI Taxonomy" id="2825602"/>
    <lineage>
        <taxon>Viruses</taxon>
        <taxon>Duplodnaviria</taxon>
        <taxon>Heunggongvirae</taxon>
        <taxon>Uroviricota</taxon>
        <taxon>Caudoviricetes</taxon>
    </lineage>
</organism>
<accession>A0A8S5V5J4</accession>